<dbReference type="Gene3D" id="1.10.3730.10">
    <property type="entry name" value="ProC C-terminal domain-like"/>
    <property type="match status" value="1"/>
</dbReference>
<dbReference type="InterPro" id="IPR008927">
    <property type="entry name" value="6-PGluconate_DH-like_C_sf"/>
</dbReference>
<dbReference type="InterPro" id="IPR029036">
    <property type="entry name" value="P5CR_dimer"/>
</dbReference>
<evidence type="ECO:0000313" key="15">
    <source>
        <dbReference type="EMBL" id="SET54871.1"/>
    </source>
</evidence>
<comment type="catalytic activity">
    <reaction evidence="8 10">
        <text>L-proline + NAD(+) = (S)-1-pyrroline-5-carboxylate + NADH + 2 H(+)</text>
        <dbReference type="Rhea" id="RHEA:14105"/>
        <dbReference type="ChEBI" id="CHEBI:15378"/>
        <dbReference type="ChEBI" id="CHEBI:17388"/>
        <dbReference type="ChEBI" id="CHEBI:57540"/>
        <dbReference type="ChEBI" id="CHEBI:57945"/>
        <dbReference type="ChEBI" id="CHEBI:60039"/>
        <dbReference type="EC" id="1.5.1.2"/>
    </reaction>
</comment>
<evidence type="ECO:0000256" key="2">
    <source>
        <dbReference type="ARBA" id="ARBA00005525"/>
    </source>
</evidence>
<evidence type="ECO:0000256" key="10">
    <source>
        <dbReference type="HAMAP-Rule" id="MF_01925"/>
    </source>
</evidence>
<dbReference type="PIRSF" id="PIRSF000193">
    <property type="entry name" value="Pyrrol-5-carb_rd"/>
    <property type="match status" value="1"/>
</dbReference>
<name>A0A1I0FC09_9GAMM</name>
<dbReference type="Proteomes" id="UP000198762">
    <property type="component" value="Unassembled WGS sequence"/>
</dbReference>
<feature type="binding site" evidence="12">
    <location>
        <begin position="10"/>
        <end position="15"/>
    </location>
    <ligand>
        <name>NADP(+)</name>
        <dbReference type="ChEBI" id="CHEBI:58349"/>
    </ligand>
</feature>
<comment type="pathway">
    <text evidence="1 10">Amino-acid biosynthesis; L-proline biosynthesis; L-proline from L-glutamate 5-semialdehyde: step 1/1.</text>
</comment>
<accession>A0A1I0FC09</accession>
<sequence>MSTSPTIGFIGAGNMASAIIGGMLDSGFRAASIWASAPDDEHLQTIRRKFGVSVTTDNRYCAQQADVVILAVKPQIMADVCRDIAPVVQNTRPLMVSIAAGLTSTTLDEWLGGGLPLVRVMPNTPSLVGKGAAGLYANNAVSDEQKETVESIFNSIGKALWLDDEEQLHAVTALSGSGPAYFFLMLEALEAAATEAGIEAATARELAIQTMAGAAEMAARSEHDPAQLKRNVMSPGGTTEQAILTFEDGGMRALVEKAYKAARARSQEMAQELAEANR</sequence>
<keyword evidence="5 10" id="KW-0641">Proline biosynthesis</keyword>
<dbReference type="SUPFAM" id="SSF51735">
    <property type="entry name" value="NAD(P)-binding Rossmann-fold domains"/>
    <property type="match status" value="1"/>
</dbReference>
<evidence type="ECO:0000256" key="12">
    <source>
        <dbReference type="PIRSR" id="PIRSR000193-1"/>
    </source>
</evidence>
<comment type="subcellular location">
    <subcellularLocation>
        <location evidence="10">Cytoplasm</location>
    </subcellularLocation>
</comment>
<dbReference type="HAMAP" id="MF_01925">
    <property type="entry name" value="P5C_reductase"/>
    <property type="match status" value="1"/>
</dbReference>
<evidence type="ECO:0000259" key="13">
    <source>
        <dbReference type="Pfam" id="PF03807"/>
    </source>
</evidence>
<dbReference type="EC" id="1.5.1.2" evidence="10 11"/>
<dbReference type="RefSeq" id="WP_091852638.1">
    <property type="nucleotide sequence ID" value="NZ_FOHZ01000012.1"/>
</dbReference>
<dbReference type="FunFam" id="3.40.50.720:FF:000105">
    <property type="entry name" value="Pyrroline-5-carboxylate reductase"/>
    <property type="match status" value="1"/>
</dbReference>
<evidence type="ECO:0000256" key="5">
    <source>
        <dbReference type="ARBA" id="ARBA00022650"/>
    </source>
</evidence>
<dbReference type="Pfam" id="PF14748">
    <property type="entry name" value="P5CR_dimer"/>
    <property type="match status" value="1"/>
</dbReference>
<gene>
    <name evidence="10" type="primary">proC</name>
    <name evidence="15" type="ORF">SAMN04487962_11232</name>
</gene>
<dbReference type="AlphaFoldDB" id="A0A1I0FC09"/>
<keyword evidence="7 10" id="KW-0560">Oxidoreductase</keyword>
<evidence type="ECO:0000259" key="14">
    <source>
        <dbReference type="Pfam" id="PF14748"/>
    </source>
</evidence>
<feature type="domain" description="Pyrroline-5-carboxylate reductase catalytic N-terminal" evidence="13">
    <location>
        <begin position="6"/>
        <end position="101"/>
    </location>
</feature>
<evidence type="ECO:0000256" key="3">
    <source>
        <dbReference type="ARBA" id="ARBA00022490"/>
    </source>
</evidence>
<keyword evidence="16" id="KW-1185">Reference proteome</keyword>
<proteinExistence type="inferred from homology"/>
<keyword evidence="3 10" id="KW-0963">Cytoplasm</keyword>
<dbReference type="SUPFAM" id="SSF48179">
    <property type="entry name" value="6-phosphogluconate dehydrogenase C-terminal domain-like"/>
    <property type="match status" value="1"/>
</dbReference>
<dbReference type="Pfam" id="PF03807">
    <property type="entry name" value="F420_oxidored"/>
    <property type="match status" value="1"/>
</dbReference>
<keyword evidence="6 10" id="KW-0521">NADP</keyword>
<dbReference type="UniPathway" id="UPA00098">
    <property type="reaction ID" value="UER00361"/>
</dbReference>
<dbReference type="STRING" id="430453.SAMN04487962_11232"/>
<feature type="domain" description="Pyrroline-5-carboxylate reductase dimerisation" evidence="14">
    <location>
        <begin position="165"/>
        <end position="269"/>
    </location>
</feature>
<evidence type="ECO:0000256" key="11">
    <source>
        <dbReference type="NCBIfam" id="TIGR00112"/>
    </source>
</evidence>
<dbReference type="GO" id="GO:0005737">
    <property type="term" value="C:cytoplasm"/>
    <property type="evidence" value="ECO:0007669"/>
    <property type="project" value="UniProtKB-SubCell"/>
</dbReference>
<dbReference type="InterPro" id="IPR000304">
    <property type="entry name" value="Pyrroline-COOH_reductase"/>
</dbReference>
<dbReference type="Gene3D" id="3.40.50.720">
    <property type="entry name" value="NAD(P)-binding Rossmann-like Domain"/>
    <property type="match status" value="1"/>
</dbReference>
<evidence type="ECO:0000256" key="4">
    <source>
        <dbReference type="ARBA" id="ARBA00022605"/>
    </source>
</evidence>
<evidence type="ECO:0000256" key="6">
    <source>
        <dbReference type="ARBA" id="ARBA00022857"/>
    </source>
</evidence>
<feature type="binding site" evidence="12">
    <location>
        <position position="58"/>
    </location>
    <ligand>
        <name>NADPH</name>
        <dbReference type="ChEBI" id="CHEBI:57783"/>
    </ligand>
</feature>
<comment type="function">
    <text evidence="10">Catalyzes the reduction of 1-pyrroline-5-carboxylate (PCA) to L-proline.</text>
</comment>
<dbReference type="GO" id="GO:0055129">
    <property type="term" value="P:L-proline biosynthetic process"/>
    <property type="evidence" value="ECO:0007669"/>
    <property type="project" value="UniProtKB-UniRule"/>
</dbReference>
<dbReference type="InterPro" id="IPR036291">
    <property type="entry name" value="NAD(P)-bd_dom_sf"/>
</dbReference>
<dbReference type="GO" id="GO:0004735">
    <property type="term" value="F:pyrroline-5-carboxylate reductase activity"/>
    <property type="evidence" value="ECO:0007669"/>
    <property type="project" value="UniProtKB-UniRule"/>
</dbReference>
<comment type="catalytic activity">
    <reaction evidence="9 10">
        <text>L-proline + NADP(+) = (S)-1-pyrroline-5-carboxylate + NADPH + 2 H(+)</text>
        <dbReference type="Rhea" id="RHEA:14109"/>
        <dbReference type="ChEBI" id="CHEBI:15378"/>
        <dbReference type="ChEBI" id="CHEBI:17388"/>
        <dbReference type="ChEBI" id="CHEBI:57783"/>
        <dbReference type="ChEBI" id="CHEBI:58349"/>
        <dbReference type="ChEBI" id="CHEBI:60039"/>
        <dbReference type="EC" id="1.5.1.2"/>
    </reaction>
</comment>
<dbReference type="PANTHER" id="PTHR11645">
    <property type="entry name" value="PYRROLINE-5-CARBOXYLATE REDUCTASE"/>
    <property type="match status" value="1"/>
</dbReference>
<dbReference type="NCBIfam" id="TIGR00112">
    <property type="entry name" value="proC"/>
    <property type="match status" value="1"/>
</dbReference>
<protein>
    <recommendedName>
        <fullName evidence="10 11">Pyrroline-5-carboxylate reductase</fullName>
        <shortName evidence="10">P5C reductase</shortName>
        <shortName evidence="10">P5CR</shortName>
        <ecNumber evidence="10 11">1.5.1.2</ecNumber>
    </recommendedName>
    <alternativeName>
        <fullName evidence="10">PCA reductase</fullName>
    </alternativeName>
</protein>
<evidence type="ECO:0000256" key="1">
    <source>
        <dbReference type="ARBA" id="ARBA00005205"/>
    </source>
</evidence>
<dbReference type="InterPro" id="IPR028939">
    <property type="entry name" value="P5C_Rdtase_cat_N"/>
</dbReference>
<comment type="similarity">
    <text evidence="2 10">Belongs to the pyrroline-5-carboxylate reductase family.</text>
</comment>
<dbReference type="EMBL" id="FOHZ01000012">
    <property type="protein sequence ID" value="SET54871.1"/>
    <property type="molecule type" value="Genomic_DNA"/>
</dbReference>
<evidence type="ECO:0000256" key="9">
    <source>
        <dbReference type="ARBA" id="ARBA00052690"/>
    </source>
</evidence>
<evidence type="ECO:0000313" key="16">
    <source>
        <dbReference type="Proteomes" id="UP000198762"/>
    </source>
</evidence>
<dbReference type="PANTHER" id="PTHR11645:SF0">
    <property type="entry name" value="PYRROLINE-5-CARBOXYLATE REDUCTASE 3"/>
    <property type="match status" value="1"/>
</dbReference>
<feature type="binding site" evidence="12">
    <location>
        <begin position="71"/>
        <end position="74"/>
    </location>
    <ligand>
        <name>NADP(+)</name>
        <dbReference type="ChEBI" id="CHEBI:58349"/>
    </ligand>
</feature>
<evidence type="ECO:0000256" key="8">
    <source>
        <dbReference type="ARBA" id="ARBA00050547"/>
    </source>
</evidence>
<reference evidence="16" key="1">
    <citation type="submission" date="2016-10" db="EMBL/GenBank/DDBJ databases">
        <authorList>
            <person name="Varghese N."/>
            <person name="Submissions S."/>
        </authorList>
    </citation>
    <scope>NUCLEOTIDE SEQUENCE [LARGE SCALE GENOMIC DNA]</scope>
    <source>
        <strain evidence="16">CGMCC 1.6489</strain>
    </source>
</reference>
<evidence type="ECO:0000256" key="7">
    <source>
        <dbReference type="ARBA" id="ARBA00023002"/>
    </source>
</evidence>
<dbReference type="FunFam" id="1.10.3730.10:FF:000001">
    <property type="entry name" value="Pyrroline-5-carboxylate reductase"/>
    <property type="match status" value="1"/>
</dbReference>
<organism evidence="15 16">
    <name type="scientific">Marinobacter segnicrescens</name>
    <dbReference type="NCBI Taxonomy" id="430453"/>
    <lineage>
        <taxon>Bacteria</taxon>
        <taxon>Pseudomonadati</taxon>
        <taxon>Pseudomonadota</taxon>
        <taxon>Gammaproteobacteria</taxon>
        <taxon>Pseudomonadales</taxon>
        <taxon>Marinobacteraceae</taxon>
        <taxon>Marinobacter</taxon>
    </lineage>
</organism>
<dbReference type="OrthoDB" id="9805754at2"/>
<keyword evidence="4 10" id="KW-0028">Amino-acid biosynthesis</keyword>